<dbReference type="InterPro" id="IPR011053">
    <property type="entry name" value="Single_hybrid_motif"/>
</dbReference>
<dbReference type="InterPro" id="IPR001882">
    <property type="entry name" value="Biotin_BS"/>
</dbReference>
<comment type="caution">
    <text evidence="4">The sequence shown here is derived from an EMBL/GenBank/DDBJ whole genome shotgun (WGS) entry which is preliminary data.</text>
</comment>
<dbReference type="RefSeq" id="WP_343758004.1">
    <property type="nucleotide sequence ID" value="NZ_BAAACG010000001.1"/>
</dbReference>
<feature type="compositionally biased region" description="Basic and acidic residues" evidence="2">
    <location>
        <begin position="45"/>
        <end position="57"/>
    </location>
</feature>
<accession>A0ABN1J9H0</accession>
<evidence type="ECO:0000256" key="2">
    <source>
        <dbReference type="SAM" id="MobiDB-lite"/>
    </source>
</evidence>
<dbReference type="Proteomes" id="UP001501510">
    <property type="component" value="Unassembled WGS sequence"/>
</dbReference>
<dbReference type="InterPro" id="IPR050709">
    <property type="entry name" value="Biotin_Carboxyl_Carrier/Decarb"/>
</dbReference>
<dbReference type="Gene3D" id="2.40.50.100">
    <property type="match status" value="1"/>
</dbReference>
<dbReference type="EMBL" id="BAAACG010000001">
    <property type="protein sequence ID" value="GAA0732595.1"/>
    <property type="molecule type" value="Genomic_DNA"/>
</dbReference>
<evidence type="ECO:0000256" key="1">
    <source>
        <dbReference type="ARBA" id="ARBA00023267"/>
    </source>
</evidence>
<proteinExistence type="predicted"/>
<gene>
    <name evidence="4" type="ORF">GCM10008906_02400</name>
</gene>
<dbReference type="SUPFAM" id="SSF51230">
    <property type="entry name" value="Single hybrid motif"/>
    <property type="match status" value="1"/>
</dbReference>
<dbReference type="CDD" id="cd06850">
    <property type="entry name" value="biotinyl_domain"/>
    <property type="match status" value="1"/>
</dbReference>
<keyword evidence="1" id="KW-0092">Biotin</keyword>
<dbReference type="PROSITE" id="PS00188">
    <property type="entry name" value="BIOTIN"/>
    <property type="match status" value="1"/>
</dbReference>
<keyword evidence="5" id="KW-1185">Reference proteome</keyword>
<feature type="region of interest" description="Disordered" evidence="2">
    <location>
        <begin position="23"/>
        <end position="62"/>
    </location>
</feature>
<protein>
    <recommendedName>
        <fullName evidence="3">Lipoyl-binding domain-containing protein</fullName>
    </recommendedName>
</protein>
<sequence length="127" mass="14428">MEKYKIKLNERIYEVEVEEVLDENEECSTTSDFEEEKVSSSKVKNNVEKKPKDKIENEETISAPMPGDIVDVKVREGEKIKKGEVLMILEAMKMENEIVSPTDGNVSRINVNKGDSVNLGDRLVLIQ</sequence>
<dbReference type="PANTHER" id="PTHR45266:SF3">
    <property type="entry name" value="OXALOACETATE DECARBOXYLASE ALPHA CHAIN"/>
    <property type="match status" value="1"/>
</dbReference>
<organism evidence="4 5">
    <name type="scientific">Clostridium oceanicum</name>
    <dbReference type="NCBI Taxonomy" id="1543"/>
    <lineage>
        <taxon>Bacteria</taxon>
        <taxon>Bacillati</taxon>
        <taxon>Bacillota</taxon>
        <taxon>Clostridia</taxon>
        <taxon>Eubacteriales</taxon>
        <taxon>Clostridiaceae</taxon>
        <taxon>Clostridium</taxon>
    </lineage>
</organism>
<reference evidence="4 5" key="1">
    <citation type="journal article" date="2019" name="Int. J. Syst. Evol. Microbiol.">
        <title>The Global Catalogue of Microorganisms (GCM) 10K type strain sequencing project: providing services to taxonomists for standard genome sequencing and annotation.</title>
        <authorList>
            <consortium name="The Broad Institute Genomics Platform"/>
            <consortium name="The Broad Institute Genome Sequencing Center for Infectious Disease"/>
            <person name="Wu L."/>
            <person name="Ma J."/>
        </authorList>
    </citation>
    <scope>NUCLEOTIDE SEQUENCE [LARGE SCALE GENOMIC DNA]</scope>
    <source>
        <strain evidence="4 5">JCM 1407</strain>
    </source>
</reference>
<evidence type="ECO:0000313" key="5">
    <source>
        <dbReference type="Proteomes" id="UP001501510"/>
    </source>
</evidence>
<evidence type="ECO:0000313" key="4">
    <source>
        <dbReference type="EMBL" id="GAA0732595.1"/>
    </source>
</evidence>
<name>A0ABN1J9H0_9CLOT</name>
<dbReference type="PROSITE" id="PS50968">
    <property type="entry name" value="BIOTINYL_LIPOYL"/>
    <property type="match status" value="1"/>
</dbReference>
<dbReference type="PANTHER" id="PTHR45266">
    <property type="entry name" value="OXALOACETATE DECARBOXYLASE ALPHA CHAIN"/>
    <property type="match status" value="1"/>
</dbReference>
<evidence type="ECO:0000259" key="3">
    <source>
        <dbReference type="PROSITE" id="PS50968"/>
    </source>
</evidence>
<dbReference type="Pfam" id="PF00364">
    <property type="entry name" value="Biotin_lipoyl"/>
    <property type="match status" value="1"/>
</dbReference>
<dbReference type="InterPro" id="IPR000089">
    <property type="entry name" value="Biotin_lipoyl"/>
</dbReference>
<feature type="domain" description="Lipoyl-binding" evidence="3">
    <location>
        <begin position="52"/>
        <end position="127"/>
    </location>
</feature>